<dbReference type="AlphaFoldDB" id="U2Q819"/>
<gene>
    <name evidence="2" type="ORF">HMPREF9015_00895</name>
</gene>
<keyword evidence="1" id="KW-0812">Transmembrane</keyword>
<keyword evidence="1" id="KW-0472">Membrane</keyword>
<keyword evidence="1" id="KW-1133">Transmembrane helix</keyword>
<dbReference type="Proteomes" id="UP000016626">
    <property type="component" value="Unassembled WGS sequence"/>
</dbReference>
<comment type="caution">
    <text evidence="2">The sequence shown here is derived from an EMBL/GenBank/DDBJ whole genome shotgun (WGS) entry which is preliminary data.</text>
</comment>
<reference evidence="2 3" key="1">
    <citation type="submission" date="2013-06" db="EMBL/GenBank/DDBJ databases">
        <authorList>
            <person name="Weinstock G."/>
            <person name="Sodergren E."/>
            <person name="Lobos E.A."/>
            <person name="Fulton L."/>
            <person name="Fulton R."/>
            <person name="Courtney L."/>
            <person name="Fronick C."/>
            <person name="O'Laughlin M."/>
            <person name="Godfrey J."/>
            <person name="Wilson R.M."/>
            <person name="Miner T."/>
            <person name="Farmer C."/>
            <person name="Delehaunty K."/>
            <person name="Cordes M."/>
            <person name="Minx P."/>
            <person name="Tomlinson C."/>
            <person name="Chen J."/>
            <person name="Wollam A."/>
            <person name="Pepin K.H."/>
            <person name="Bhonagiri V."/>
            <person name="Zhang X."/>
            <person name="Warren W."/>
            <person name="Mitreva M."/>
            <person name="Mardis E.R."/>
            <person name="Wilson R.K."/>
        </authorList>
    </citation>
    <scope>NUCLEOTIDE SEQUENCE [LARGE SCALE GENOMIC DNA]</scope>
    <source>
        <strain evidence="2 3">F0279</strain>
    </source>
</reference>
<dbReference type="EMBL" id="AWVM01000046">
    <property type="protein sequence ID" value="ERK52214.1"/>
    <property type="molecule type" value="Genomic_DNA"/>
</dbReference>
<dbReference type="PATRIC" id="fig|888055.3.peg.856"/>
<evidence type="ECO:0000256" key="1">
    <source>
        <dbReference type="SAM" id="Phobius"/>
    </source>
</evidence>
<dbReference type="HOGENOM" id="CLU_3185395_0_0_0"/>
<feature type="transmembrane region" description="Helical" evidence="1">
    <location>
        <begin position="6"/>
        <end position="24"/>
    </location>
</feature>
<sequence length="46" mass="5847">MKTLEIFFLNIYKTFLFIFKYFILSRKLKNLKYFFVYDIIRQVLIN</sequence>
<evidence type="ECO:0000313" key="2">
    <source>
        <dbReference type="EMBL" id="ERK52214.1"/>
    </source>
</evidence>
<evidence type="ECO:0000313" key="3">
    <source>
        <dbReference type="Proteomes" id="UP000016626"/>
    </source>
</evidence>
<name>U2Q819_LEPWF</name>
<accession>U2Q819</accession>
<organism evidence="2 3">
    <name type="scientific">Leptotrichia wadei (strain F0279)</name>
    <dbReference type="NCBI Taxonomy" id="888055"/>
    <lineage>
        <taxon>Bacteria</taxon>
        <taxon>Fusobacteriati</taxon>
        <taxon>Fusobacteriota</taxon>
        <taxon>Fusobacteriia</taxon>
        <taxon>Fusobacteriales</taxon>
        <taxon>Leptotrichiaceae</taxon>
        <taxon>Leptotrichia</taxon>
    </lineage>
</organism>
<protein>
    <submittedName>
        <fullName evidence="2">Uncharacterized protein</fullName>
    </submittedName>
</protein>
<proteinExistence type="predicted"/>